<evidence type="ECO:0000313" key="2">
    <source>
        <dbReference type="EMBL" id="KAF2751961.1"/>
    </source>
</evidence>
<dbReference type="AlphaFoldDB" id="A0A6A6VRS1"/>
<evidence type="ECO:0000256" key="1">
    <source>
        <dbReference type="SAM" id="MobiDB-lite"/>
    </source>
</evidence>
<keyword evidence="3" id="KW-1185">Reference proteome</keyword>
<sequence length="408" mass="46559">MATRNTVPLILSSGADNAQVTERYTLRENDINFPAVWEGIRSLGQHEGRGKRDIFVDDQGCPITVLKPCTHEFLGRFWDYWARVLDYLADFHAHDSTKMQTLWYRLIDDLQAVAKGLPHDPYDRRLSSCDHSVDFLVNYEATIRLINRLLTNKSRNTAEKMVHGMNSLAPRSKTSSTGPFKTGLKPWAQFFMKGSPGFGLNNSERGYMERELEVPEEVDETLVPMGGVEILRHHIEDLREQSEDQADDLGVPRSVATADLDANGLRFDRPHRYTSMTGHSILTQPMAPPNFARDAPFRKPFFDDRDVTDMKQKIPEFWELDDVITSMRDFPDRMHPGGVEKFHMWSVKTSGKAKQFEAGEQEKTERPFGGRQLAATGVERSKKEVLSKPTLGDMFDDWSCGSPFRDLE</sequence>
<dbReference type="Proteomes" id="UP000799440">
    <property type="component" value="Unassembled WGS sequence"/>
</dbReference>
<proteinExistence type="predicted"/>
<reference evidence="2" key="1">
    <citation type="journal article" date="2020" name="Stud. Mycol.">
        <title>101 Dothideomycetes genomes: a test case for predicting lifestyles and emergence of pathogens.</title>
        <authorList>
            <person name="Haridas S."/>
            <person name="Albert R."/>
            <person name="Binder M."/>
            <person name="Bloem J."/>
            <person name="Labutti K."/>
            <person name="Salamov A."/>
            <person name="Andreopoulos B."/>
            <person name="Baker S."/>
            <person name="Barry K."/>
            <person name="Bills G."/>
            <person name="Bluhm B."/>
            <person name="Cannon C."/>
            <person name="Castanera R."/>
            <person name="Culley D."/>
            <person name="Daum C."/>
            <person name="Ezra D."/>
            <person name="Gonzalez J."/>
            <person name="Henrissat B."/>
            <person name="Kuo A."/>
            <person name="Liang C."/>
            <person name="Lipzen A."/>
            <person name="Lutzoni F."/>
            <person name="Magnuson J."/>
            <person name="Mondo S."/>
            <person name="Nolan M."/>
            <person name="Ohm R."/>
            <person name="Pangilinan J."/>
            <person name="Park H.-J."/>
            <person name="Ramirez L."/>
            <person name="Alfaro M."/>
            <person name="Sun H."/>
            <person name="Tritt A."/>
            <person name="Yoshinaga Y."/>
            <person name="Zwiers L.-H."/>
            <person name="Turgeon B."/>
            <person name="Goodwin S."/>
            <person name="Spatafora J."/>
            <person name="Crous P."/>
            <person name="Grigoriev I."/>
        </authorList>
    </citation>
    <scope>NUCLEOTIDE SEQUENCE</scope>
    <source>
        <strain evidence="2">CBS 119925</strain>
    </source>
</reference>
<feature type="region of interest" description="Disordered" evidence="1">
    <location>
        <begin position="356"/>
        <end position="383"/>
    </location>
</feature>
<feature type="compositionally biased region" description="Basic and acidic residues" evidence="1">
    <location>
        <begin position="356"/>
        <end position="368"/>
    </location>
</feature>
<dbReference type="EMBL" id="MU006561">
    <property type="protein sequence ID" value="KAF2751961.1"/>
    <property type="molecule type" value="Genomic_DNA"/>
</dbReference>
<protein>
    <submittedName>
        <fullName evidence="2">Uncharacterized protein</fullName>
    </submittedName>
</protein>
<organism evidence="2 3">
    <name type="scientific">Sporormia fimetaria CBS 119925</name>
    <dbReference type="NCBI Taxonomy" id="1340428"/>
    <lineage>
        <taxon>Eukaryota</taxon>
        <taxon>Fungi</taxon>
        <taxon>Dikarya</taxon>
        <taxon>Ascomycota</taxon>
        <taxon>Pezizomycotina</taxon>
        <taxon>Dothideomycetes</taxon>
        <taxon>Pleosporomycetidae</taxon>
        <taxon>Pleosporales</taxon>
        <taxon>Sporormiaceae</taxon>
        <taxon>Sporormia</taxon>
    </lineage>
</organism>
<dbReference type="OrthoDB" id="21072at2759"/>
<evidence type="ECO:0000313" key="3">
    <source>
        <dbReference type="Proteomes" id="UP000799440"/>
    </source>
</evidence>
<name>A0A6A6VRS1_9PLEO</name>
<accession>A0A6A6VRS1</accession>
<gene>
    <name evidence="2" type="ORF">M011DRAFT_482741</name>
</gene>